<dbReference type="GO" id="GO:0046872">
    <property type="term" value="F:metal ion binding"/>
    <property type="evidence" value="ECO:0007669"/>
    <property type="project" value="UniProtKB-KW"/>
</dbReference>
<keyword evidence="2" id="KW-1003">Cell membrane</keyword>
<evidence type="ECO:0000313" key="9">
    <source>
        <dbReference type="EMBL" id="TFJ30384.1"/>
    </source>
</evidence>
<evidence type="ECO:0000256" key="7">
    <source>
        <dbReference type="PIRSR" id="PIRSR600715-1"/>
    </source>
</evidence>
<dbReference type="GO" id="GO:0071555">
    <property type="term" value="P:cell wall organization"/>
    <property type="evidence" value="ECO:0007669"/>
    <property type="project" value="TreeGrafter"/>
</dbReference>
<sequence>MYNMFHIVVMLVATMILSLILTPLVRKLAFKIGATDKPDARRVNKKEMPTIGGLAIYLAFFISMFFMLPIPFEQVFPIFIGGTLIIITGIIDDIKELSPKMKLLGIVAAALVIYFYAGIRMDMVTLPIIGSFNLGIFSFPVTIIWILAITNAVNLIDGLDGLATGVSIIALSTMGIIGYFFLTVASINVPIMIFALVAALVGFLPYNFYPAKIFLGDTGALFLGFMISVMSLQGLKNVTFLSVIIPVVILGVPITDTIYAMLRRYLNNRPISSADKMHLHHRLMSLGLTHRQTVLAIYSLAVIFSFIALLYKISTVWGLVLLTISLLVGLELFVELIGLVGENHQPLLSRFKRFAKRNNNSDEK</sequence>
<evidence type="ECO:0000256" key="5">
    <source>
        <dbReference type="ARBA" id="ARBA00022989"/>
    </source>
</evidence>
<dbReference type="Pfam" id="PF00953">
    <property type="entry name" value="Glycos_transf_4"/>
    <property type="match status" value="1"/>
</dbReference>
<keyword evidence="7" id="KW-0460">Magnesium</keyword>
<feature type="transmembrane region" description="Helical" evidence="8">
    <location>
        <begin position="125"/>
        <end position="149"/>
    </location>
</feature>
<organism evidence="9 10">
    <name type="scientific">Carnobacterium divergens</name>
    <name type="common">Lactobacillus divergens</name>
    <dbReference type="NCBI Taxonomy" id="2748"/>
    <lineage>
        <taxon>Bacteria</taxon>
        <taxon>Bacillati</taxon>
        <taxon>Bacillota</taxon>
        <taxon>Bacilli</taxon>
        <taxon>Lactobacillales</taxon>
        <taxon>Carnobacteriaceae</taxon>
        <taxon>Carnobacterium</taxon>
    </lineage>
</organism>
<evidence type="ECO:0000256" key="3">
    <source>
        <dbReference type="ARBA" id="ARBA00022679"/>
    </source>
</evidence>
<dbReference type="PANTHER" id="PTHR22926:SF3">
    <property type="entry name" value="UNDECAPRENYL-PHOSPHATE ALPHA-N-ACETYLGLUCOSAMINYL 1-PHOSPHATE TRANSFERASE"/>
    <property type="match status" value="1"/>
</dbReference>
<feature type="transmembrane region" description="Helical" evidence="8">
    <location>
        <begin position="103"/>
        <end position="119"/>
    </location>
</feature>
<dbReference type="AlphaFoldDB" id="A0A2R7ZXQ9"/>
<evidence type="ECO:0000256" key="8">
    <source>
        <dbReference type="SAM" id="Phobius"/>
    </source>
</evidence>
<dbReference type="PANTHER" id="PTHR22926">
    <property type="entry name" value="PHOSPHO-N-ACETYLMURAMOYL-PENTAPEPTIDE-TRANSFERASE"/>
    <property type="match status" value="1"/>
</dbReference>
<feature type="transmembrane region" description="Helical" evidence="8">
    <location>
        <begin position="213"/>
        <end position="232"/>
    </location>
</feature>
<accession>A0A2R7ZXQ9</accession>
<protein>
    <submittedName>
        <fullName evidence="9">Undecaprenyl-phosphate alpha-N-acetylglucosaminyl 1-phosphate transferase</fullName>
    </submittedName>
</protein>
<keyword evidence="5 8" id="KW-1133">Transmembrane helix</keyword>
<evidence type="ECO:0000256" key="4">
    <source>
        <dbReference type="ARBA" id="ARBA00022692"/>
    </source>
</evidence>
<comment type="caution">
    <text evidence="9">The sequence shown here is derived from an EMBL/GenBank/DDBJ whole genome shotgun (WGS) entry which is preliminary data.</text>
</comment>
<reference evidence="9 10" key="1">
    <citation type="journal article" date="2018" name="Int. J. Food Microbiol.">
        <title>Growth of Carnobacterium spp. isolated from chilled vacuum-packaged meat under relevant acidic conditions.</title>
        <authorList>
            <person name="Zhang P."/>
            <person name="Badoni M."/>
            <person name="Ganzle M."/>
            <person name="Yang X."/>
        </authorList>
    </citation>
    <scope>NUCLEOTIDE SEQUENCE [LARGE SCALE GENOMIC DNA]</scope>
    <source>
        <strain evidence="9 10">B2</strain>
    </source>
</reference>
<feature type="transmembrane region" description="Helical" evidence="8">
    <location>
        <begin position="50"/>
        <end position="68"/>
    </location>
</feature>
<dbReference type="InterPro" id="IPR018480">
    <property type="entry name" value="PNAcMuramoyl-5peptid_Trfase_CS"/>
</dbReference>
<dbReference type="PROSITE" id="PS01348">
    <property type="entry name" value="MRAY_2"/>
    <property type="match status" value="1"/>
</dbReference>
<dbReference type="GO" id="GO:0009103">
    <property type="term" value="P:lipopolysaccharide biosynthetic process"/>
    <property type="evidence" value="ECO:0007669"/>
    <property type="project" value="TreeGrafter"/>
</dbReference>
<feature type="transmembrane region" description="Helical" evidence="8">
    <location>
        <begin position="6"/>
        <end position="29"/>
    </location>
</feature>
<feature type="transmembrane region" description="Helical" evidence="8">
    <location>
        <begin position="293"/>
        <end position="311"/>
    </location>
</feature>
<dbReference type="GO" id="GO:0005886">
    <property type="term" value="C:plasma membrane"/>
    <property type="evidence" value="ECO:0007669"/>
    <property type="project" value="UniProtKB-SubCell"/>
</dbReference>
<feature type="transmembrane region" description="Helical" evidence="8">
    <location>
        <begin position="317"/>
        <end position="340"/>
    </location>
</feature>
<evidence type="ECO:0000256" key="2">
    <source>
        <dbReference type="ARBA" id="ARBA00022475"/>
    </source>
</evidence>
<keyword evidence="4 8" id="KW-0812">Transmembrane</keyword>
<keyword evidence="7" id="KW-0479">Metal-binding</keyword>
<evidence type="ECO:0000256" key="6">
    <source>
        <dbReference type="ARBA" id="ARBA00023136"/>
    </source>
</evidence>
<feature type="binding site" evidence="7">
    <location>
        <position position="154"/>
    </location>
    <ligand>
        <name>Mg(2+)</name>
        <dbReference type="ChEBI" id="CHEBI:18420"/>
    </ligand>
</feature>
<dbReference type="STRING" id="2748.CDIV41_120024"/>
<name>A0A2R7ZXQ9_CARDV</name>
<keyword evidence="6 8" id="KW-0472">Membrane</keyword>
<dbReference type="CDD" id="cd06853">
    <property type="entry name" value="GT_WecA_like"/>
    <property type="match status" value="1"/>
</dbReference>
<comment type="cofactor">
    <cofactor evidence="7">
        <name>Mg(2+)</name>
        <dbReference type="ChEBI" id="CHEBI:18420"/>
    </cofactor>
</comment>
<gene>
    <name evidence="9" type="ORF">CKN69_00290</name>
</gene>
<dbReference type="InterPro" id="IPR000715">
    <property type="entry name" value="Glycosyl_transferase_4"/>
</dbReference>
<feature type="transmembrane region" description="Helical" evidence="8">
    <location>
        <begin position="187"/>
        <end position="206"/>
    </location>
</feature>
<proteinExistence type="predicted"/>
<dbReference type="GO" id="GO:0044038">
    <property type="term" value="P:cell wall macromolecule biosynthetic process"/>
    <property type="evidence" value="ECO:0007669"/>
    <property type="project" value="TreeGrafter"/>
</dbReference>
<feature type="transmembrane region" description="Helical" evidence="8">
    <location>
        <begin position="74"/>
        <end position="91"/>
    </location>
</feature>
<dbReference type="GO" id="GO:0016780">
    <property type="term" value="F:phosphotransferase activity, for other substituted phosphate groups"/>
    <property type="evidence" value="ECO:0007669"/>
    <property type="project" value="InterPro"/>
</dbReference>
<feature type="transmembrane region" description="Helical" evidence="8">
    <location>
        <begin position="238"/>
        <end position="262"/>
    </location>
</feature>
<feature type="binding site" evidence="7">
    <location>
        <position position="217"/>
    </location>
    <ligand>
        <name>Mg(2+)</name>
        <dbReference type="ChEBI" id="CHEBI:18420"/>
    </ligand>
</feature>
<evidence type="ECO:0000313" key="10">
    <source>
        <dbReference type="Proteomes" id="UP000297938"/>
    </source>
</evidence>
<dbReference type="EMBL" id="NRPP01000002">
    <property type="protein sequence ID" value="TFJ30384.1"/>
    <property type="molecule type" value="Genomic_DNA"/>
</dbReference>
<dbReference type="Proteomes" id="UP000297938">
    <property type="component" value="Unassembled WGS sequence"/>
</dbReference>
<evidence type="ECO:0000256" key="1">
    <source>
        <dbReference type="ARBA" id="ARBA00004651"/>
    </source>
</evidence>
<keyword evidence="3 9" id="KW-0808">Transferase</keyword>
<comment type="subcellular location">
    <subcellularLocation>
        <location evidence="1">Cell membrane</location>
        <topology evidence="1">Multi-pass membrane protein</topology>
    </subcellularLocation>
</comment>